<protein>
    <recommendedName>
        <fullName evidence="4">Ig-like domain-containing protein</fullName>
    </recommendedName>
</protein>
<dbReference type="KEGG" id="plei:Q9312_02575"/>
<dbReference type="EMBL" id="CP133548">
    <property type="protein sequence ID" value="WMS87821.1"/>
    <property type="molecule type" value="Genomic_DNA"/>
</dbReference>
<keyword evidence="3" id="KW-1185">Reference proteome</keyword>
<proteinExistence type="predicted"/>
<evidence type="ECO:0000313" key="3">
    <source>
        <dbReference type="Proteomes" id="UP001239782"/>
    </source>
</evidence>
<keyword evidence="1" id="KW-0732">Signal</keyword>
<evidence type="ECO:0000256" key="1">
    <source>
        <dbReference type="SAM" id="SignalP"/>
    </source>
</evidence>
<feature type="signal peptide" evidence="1">
    <location>
        <begin position="1"/>
        <end position="25"/>
    </location>
</feature>
<dbReference type="Proteomes" id="UP001239782">
    <property type="component" value="Chromosome"/>
</dbReference>
<organism evidence="2 3">
    <name type="scientific">Pleionea litopenaei</name>
    <dbReference type="NCBI Taxonomy" id="3070815"/>
    <lineage>
        <taxon>Bacteria</taxon>
        <taxon>Pseudomonadati</taxon>
        <taxon>Pseudomonadota</taxon>
        <taxon>Gammaproteobacteria</taxon>
        <taxon>Oceanospirillales</taxon>
        <taxon>Pleioneaceae</taxon>
        <taxon>Pleionea</taxon>
    </lineage>
</organism>
<reference evidence="2 3" key="1">
    <citation type="submission" date="2023-08" db="EMBL/GenBank/DDBJ databases">
        <title>Pleionea litopenaei sp. nov., isolated from stomach of juvenile Litopenaeus vannamei.</title>
        <authorList>
            <person name="Rho A.M."/>
            <person name="Hwang C.Y."/>
        </authorList>
    </citation>
    <scope>NUCLEOTIDE SEQUENCE [LARGE SCALE GENOMIC DNA]</scope>
    <source>
        <strain evidence="2 3">HL-JVS1</strain>
    </source>
</reference>
<evidence type="ECO:0000313" key="2">
    <source>
        <dbReference type="EMBL" id="WMS87821.1"/>
    </source>
</evidence>
<accession>A0AA51X7F2</accession>
<gene>
    <name evidence="2" type="ORF">Q9312_02575</name>
</gene>
<feature type="chain" id="PRO_5041426020" description="Ig-like domain-containing protein" evidence="1">
    <location>
        <begin position="26"/>
        <end position="381"/>
    </location>
</feature>
<name>A0AA51X7F2_9GAMM</name>
<dbReference type="AlphaFoldDB" id="A0AA51X7F2"/>
<dbReference type="RefSeq" id="WP_309202979.1">
    <property type="nucleotide sequence ID" value="NZ_CP133548.1"/>
</dbReference>
<evidence type="ECO:0008006" key="4">
    <source>
        <dbReference type="Google" id="ProtNLM"/>
    </source>
</evidence>
<sequence length="381" mass="41149">MLKTKLTAALFVTLTGGFISNVAHAVEYPQTVEAYFSPPSIEYGGRSRLSWQANNENIAKCTLSGDGFANPQTDLEPSGFRYLSATSDRNIKVTCGFGTWLKGEKELTLKVKPLNIEAKYEPSTIVIGGSSKLIWSAPGADSCTSTGASSVHGASGEVVFNGDEIGEYSTTLRCTRNNSTSTKTVSVNVIDHLPPIVNAYFSPSYLSQPGTTWFTWSSIAATQCSKGGSSGSIPTYVSYSMTDWVTCYGPGGSSTGFAHVTVNRTGGKEPGPLKTITQASSISEVIDNKLNRTFHRLTGKQLVDSSMTILEVKLNNDDKLDVLVHDGDTKVVYLFLSEEKELKLVRVIPQVSSISELDSIQMIKVDDSQPLQLIINKSINK</sequence>